<proteinExistence type="predicted"/>
<reference evidence="3 4" key="1">
    <citation type="journal article" date="2014" name="BMC Genomics">
        <title>Adaptive genomic structural variation in the grape powdery mildew pathogen, Erysiphe necator.</title>
        <authorList>
            <person name="Jones L."/>
            <person name="Riaz S."/>
            <person name="Morales-Cruz A."/>
            <person name="Amrine K.C."/>
            <person name="McGuire B."/>
            <person name="Gubler W.D."/>
            <person name="Walker M.A."/>
            <person name="Cantu D."/>
        </authorList>
    </citation>
    <scope>NUCLEOTIDE SEQUENCE [LARGE SCALE GENOMIC DNA]</scope>
    <source>
        <strain evidence="4">c</strain>
    </source>
</reference>
<evidence type="ECO:0000256" key="1">
    <source>
        <dbReference type="SAM" id="MobiDB-lite"/>
    </source>
</evidence>
<dbReference type="EMBL" id="JNVN01001762">
    <property type="protein sequence ID" value="KHJ32880.1"/>
    <property type="molecule type" value="Genomic_DNA"/>
</dbReference>
<keyword evidence="2" id="KW-0812">Transmembrane</keyword>
<evidence type="ECO:0000313" key="3">
    <source>
        <dbReference type="EMBL" id="KHJ32880.1"/>
    </source>
</evidence>
<keyword evidence="4" id="KW-1185">Reference proteome</keyword>
<feature type="region of interest" description="Disordered" evidence="1">
    <location>
        <begin position="68"/>
        <end position="97"/>
    </location>
</feature>
<evidence type="ECO:0000256" key="2">
    <source>
        <dbReference type="SAM" id="Phobius"/>
    </source>
</evidence>
<dbReference type="AlphaFoldDB" id="A0A0B1P6B8"/>
<dbReference type="Proteomes" id="UP000030854">
    <property type="component" value="Unassembled WGS sequence"/>
</dbReference>
<feature type="transmembrane region" description="Helical" evidence="2">
    <location>
        <begin position="255"/>
        <end position="279"/>
    </location>
</feature>
<keyword evidence="2" id="KW-1133">Transmembrane helix</keyword>
<name>A0A0B1P6B8_UNCNE</name>
<keyword evidence="2" id="KW-0472">Membrane</keyword>
<dbReference type="STRING" id="52586.A0A0B1P6B8"/>
<evidence type="ECO:0000313" key="4">
    <source>
        <dbReference type="Proteomes" id="UP000030854"/>
    </source>
</evidence>
<gene>
    <name evidence="3" type="ORF">EV44_g5751</name>
</gene>
<organism evidence="3 4">
    <name type="scientific">Uncinula necator</name>
    <name type="common">Grape powdery mildew</name>
    <dbReference type="NCBI Taxonomy" id="52586"/>
    <lineage>
        <taxon>Eukaryota</taxon>
        <taxon>Fungi</taxon>
        <taxon>Dikarya</taxon>
        <taxon>Ascomycota</taxon>
        <taxon>Pezizomycotina</taxon>
        <taxon>Leotiomycetes</taxon>
        <taxon>Erysiphales</taxon>
        <taxon>Erysiphaceae</taxon>
        <taxon>Erysiphe</taxon>
    </lineage>
</organism>
<comment type="caution">
    <text evidence="3">The sequence shown here is derived from an EMBL/GenBank/DDBJ whole genome shotgun (WGS) entry which is preliminary data.</text>
</comment>
<dbReference type="HOGENOM" id="CLU_806972_0_0_1"/>
<protein>
    <submittedName>
        <fullName evidence="3">Uncharacterized protein</fullName>
    </submittedName>
</protein>
<accession>A0A0B1P6B8</accession>
<sequence length="344" mass="39785">MLNPDSTSQKARRSTLESIPRLINPRLLCVPETFSQPSLDAKKPDHSFVKHSKEYHKDAHSQNYKVLSRNVPERSSKYDAGSVHAGPRRNFSQSANHNSVKYGMKNKAVRAGEFYAEKEWISNCVSELYSAVIDLHTASITINRRLDDTYYSILEKLTSIQSTIVSLKELAAITRQLNVRLLSECHKVAHESNKQLDSFESFQNQATRIKELKSRVDIGRQNFLGLIDRVRHVQKRVESLEMNERKWRNTTRKRLRIFWSCLIGILTLTLLFYLLSWWVTEHADGKPDLYLTAMQIDSPKAKDINLKDLNKPILNLKAEVLDETINRCSRMSDKYQSPRVLNEL</sequence>